<organism evidence="2 3">
    <name type="scientific">Prosthecomicrobium pneumaticum</name>
    <dbReference type="NCBI Taxonomy" id="81895"/>
    <lineage>
        <taxon>Bacteria</taxon>
        <taxon>Pseudomonadati</taxon>
        <taxon>Pseudomonadota</taxon>
        <taxon>Alphaproteobacteria</taxon>
        <taxon>Hyphomicrobiales</taxon>
        <taxon>Kaistiaceae</taxon>
        <taxon>Prosthecomicrobium</taxon>
    </lineage>
</organism>
<dbReference type="Pfam" id="PF13452">
    <property type="entry name" value="FAS1_DH_region"/>
    <property type="match status" value="1"/>
</dbReference>
<sequence>MEIDLDHLRSWIGRTETAADLVTVRLANGLQATLGDAPLAEGDRAPPAIQWCLAPPIVAAAEIGPDGHPARGGFLPPVPLPRRMWAGGSLRFHAPILVGDRVERRSRIADVTVKAGRSGSLCFVAVDHEYVTSRGLAVEERHDIVYRDAATGPARTAPVETPAPQWRESVTADPVLLFRYSALTFNGHRIHYDRRYAMEVEGYEGLVVHGPLQATLLLRLAGRVKERPPASFSFRGVNPLFDGADFSVAAAETADGLRLWTARASGEATMIADAVWA</sequence>
<dbReference type="PANTHER" id="PTHR28152:SF1">
    <property type="entry name" value="HYDROXYACYL-THIOESTER DEHYDRATASE TYPE 2, MITOCHONDRIAL"/>
    <property type="match status" value="1"/>
</dbReference>
<dbReference type="SUPFAM" id="SSF54637">
    <property type="entry name" value="Thioesterase/thiol ester dehydrase-isomerase"/>
    <property type="match status" value="2"/>
</dbReference>
<dbReference type="PANTHER" id="PTHR28152">
    <property type="entry name" value="HYDROXYACYL-THIOESTER DEHYDRATASE TYPE 2, MITOCHONDRIAL"/>
    <property type="match status" value="1"/>
</dbReference>
<dbReference type="Proteomes" id="UP000523821">
    <property type="component" value="Unassembled WGS sequence"/>
</dbReference>
<comment type="caution">
    <text evidence="2">The sequence shown here is derived from an EMBL/GenBank/DDBJ whole genome shotgun (WGS) entry which is preliminary data.</text>
</comment>
<feature type="domain" description="FAS1-like dehydratase" evidence="1">
    <location>
        <begin position="49"/>
        <end position="139"/>
    </location>
</feature>
<dbReference type="InterPro" id="IPR052741">
    <property type="entry name" value="Mitochondrial_HTD2"/>
</dbReference>
<dbReference type="Gene3D" id="3.10.129.10">
    <property type="entry name" value="Hotdog Thioesterase"/>
    <property type="match status" value="1"/>
</dbReference>
<evidence type="ECO:0000313" key="2">
    <source>
        <dbReference type="EMBL" id="MBB5751902.1"/>
    </source>
</evidence>
<protein>
    <submittedName>
        <fullName evidence="2">3-methylfumaryl-CoA hydratase</fullName>
        <ecNumber evidence="2">4.2.1.153</ecNumber>
    </submittedName>
</protein>
<name>A0A7W9FJN5_9HYPH</name>
<keyword evidence="3" id="KW-1185">Reference proteome</keyword>
<dbReference type="AlphaFoldDB" id="A0A7W9FJN5"/>
<dbReference type="EMBL" id="JACHOO010000002">
    <property type="protein sequence ID" value="MBB5751902.1"/>
    <property type="molecule type" value="Genomic_DNA"/>
</dbReference>
<gene>
    <name evidence="2" type="ORF">GGQ63_000954</name>
</gene>
<keyword evidence="2" id="KW-0456">Lyase</keyword>
<dbReference type="GO" id="GO:0019171">
    <property type="term" value="F:(3R)-hydroxyacyl-[acyl-carrier-protein] dehydratase activity"/>
    <property type="evidence" value="ECO:0007669"/>
    <property type="project" value="TreeGrafter"/>
</dbReference>
<dbReference type="RefSeq" id="WP_183853088.1">
    <property type="nucleotide sequence ID" value="NZ_JACHOO010000002.1"/>
</dbReference>
<proteinExistence type="predicted"/>
<reference evidence="2 3" key="1">
    <citation type="submission" date="2020-08" db="EMBL/GenBank/DDBJ databases">
        <title>Genomic Encyclopedia of Type Strains, Phase IV (KMG-IV): sequencing the most valuable type-strain genomes for metagenomic binning, comparative biology and taxonomic classification.</title>
        <authorList>
            <person name="Goeker M."/>
        </authorList>
    </citation>
    <scope>NUCLEOTIDE SEQUENCE [LARGE SCALE GENOMIC DNA]</scope>
    <source>
        <strain evidence="2 3">DSM 16268</strain>
    </source>
</reference>
<dbReference type="EC" id="4.2.1.153" evidence="2"/>
<accession>A0A7W9FJN5</accession>
<dbReference type="InterPro" id="IPR029069">
    <property type="entry name" value="HotDog_dom_sf"/>
</dbReference>
<evidence type="ECO:0000313" key="3">
    <source>
        <dbReference type="Proteomes" id="UP000523821"/>
    </source>
</evidence>
<dbReference type="InterPro" id="IPR039569">
    <property type="entry name" value="FAS1-like_DH_region"/>
</dbReference>
<evidence type="ECO:0000259" key="1">
    <source>
        <dbReference type="Pfam" id="PF13452"/>
    </source>
</evidence>